<protein>
    <submittedName>
        <fullName evidence="2">Phosphoesterase PA-phosphatase</fullName>
    </submittedName>
</protein>
<gene>
    <name evidence="2" type="ORF">AB1207_22010</name>
</gene>
<feature type="transmembrane region" description="Helical" evidence="1">
    <location>
        <begin position="29"/>
        <end position="48"/>
    </location>
</feature>
<organism evidence="2 3">
    <name type="scientific">Kineococcus endophyticus</name>
    <dbReference type="NCBI Taxonomy" id="1181883"/>
    <lineage>
        <taxon>Bacteria</taxon>
        <taxon>Bacillati</taxon>
        <taxon>Actinomycetota</taxon>
        <taxon>Actinomycetes</taxon>
        <taxon>Kineosporiales</taxon>
        <taxon>Kineosporiaceae</taxon>
        <taxon>Kineococcus</taxon>
    </lineage>
</organism>
<keyword evidence="1" id="KW-1133">Transmembrane helix</keyword>
<keyword evidence="1" id="KW-0472">Membrane</keyword>
<evidence type="ECO:0000256" key="1">
    <source>
        <dbReference type="SAM" id="Phobius"/>
    </source>
</evidence>
<dbReference type="Proteomes" id="UP001555826">
    <property type="component" value="Unassembled WGS sequence"/>
</dbReference>
<reference evidence="2 3" key="1">
    <citation type="submission" date="2024-07" db="EMBL/GenBank/DDBJ databases">
        <authorList>
            <person name="Thanompreechachai J."/>
            <person name="Duangmal K."/>
        </authorList>
    </citation>
    <scope>NUCLEOTIDE SEQUENCE [LARGE SCALE GENOMIC DNA]</scope>
    <source>
        <strain evidence="2 3">KCTC 19886</strain>
    </source>
</reference>
<feature type="transmembrane region" description="Helical" evidence="1">
    <location>
        <begin position="54"/>
        <end position="73"/>
    </location>
</feature>
<name>A0ABV3PCQ6_9ACTN</name>
<dbReference type="EMBL" id="JBFNQN010000018">
    <property type="protein sequence ID" value="MEW9267429.1"/>
    <property type="molecule type" value="Genomic_DNA"/>
</dbReference>
<dbReference type="RefSeq" id="WP_367640776.1">
    <property type="nucleotide sequence ID" value="NZ_JBFNQN010000018.1"/>
</dbReference>
<feature type="transmembrane region" description="Helical" evidence="1">
    <location>
        <begin position="153"/>
        <end position="176"/>
    </location>
</feature>
<evidence type="ECO:0000313" key="3">
    <source>
        <dbReference type="Proteomes" id="UP001555826"/>
    </source>
</evidence>
<sequence length="211" mass="22183">MTAEATSTSPTRADAPDPRWRLARAVSDVFSPTLVMPVTQLLVALAVSPTTTSALKWAGLTALFTAVIPYAFVLAGVRLGRLSDRNLRARNQRLIPVLFGLLTSLVGLAVVHHLGAPREVVAVTVAPIASIPAFLLVNTLWTKLSIHTGCMVGSVVVLTILFGPLVLAVGAVLLTLTGWSRVRLQHHTLGQVLLGGVVGGAITAATYLLMT</sequence>
<accession>A0ABV3PCQ6</accession>
<proteinExistence type="predicted"/>
<keyword evidence="3" id="KW-1185">Reference proteome</keyword>
<feature type="transmembrane region" description="Helical" evidence="1">
    <location>
        <begin position="188"/>
        <end position="210"/>
    </location>
</feature>
<comment type="caution">
    <text evidence="2">The sequence shown here is derived from an EMBL/GenBank/DDBJ whole genome shotgun (WGS) entry which is preliminary data.</text>
</comment>
<feature type="transmembrane region" description="Helical" evidence="1">
    <location>
        <begin position="120"/>
        <end position="141"/>
    </location>
</feature>
<feature type="transmembrane region" description="Helical" evidence="1">
    <location>
        <begin position="94"/>
        <end position="114"/>
    </location>
</feature>
<keyword evidence="1" id="KW-0812">Transmembrane</keyword>
<evidence type="ECO:0000313" key="2">
    <source>
        <dbReference type="EMBL" id="MEW9267429.1"/>
    </source>
</evidence>